<dbReference type="InterPro" id="IPR055140">
    <property type="entry name" value="Thiolase_C_2"/>
</dbReference>
<name>A0A918G9C0_9ACTN</name>
<proteinExistence type="predicted"/>
<accession>A0A918G9C0</accession>
<dbReference type="InterPro" id="IPR002155">
    <property type="entry name" value="Thiolase"/>
</dbReference>
<protein>
    <recommendedName>
        <fullName evidence="1">Thiolase C-terminal domain-containing protein</fullName>
    </recommendedName>
</protein>
<dbReference type="AlphaFoldDB" id="A0A918G9C0"/>
<dbReference type="PIRSF" id="PIRSF000429">
    <property type="entry name" value="Ac-CoA_Ac_transf"/>
    <property type="match status" value="1"/>
</dbReference>
<dbReference type="Gene3D" id="3.40.47.10">
    <property type="match status" value="1"/>
</dbReference>
<dbReference type="PANTHER" id="PTHR42870">
    <property type="entry name" value="ACETYL-COA C-ACETYLTRANSFERASE"/>
    <property type="match status" value="1"/>
</dbReference>
<dbReference type="EMBL" id="BMTL01000045">
    <property type="protein sequence ID" value="GGS24670.1"/>
    <property type="molecule type" value="Genomic_DNA"/>
</dbReference>
<comment type="caution">
    <text evidence="2">The sequence shown here is derived from an EMBL/GenBank/DDBJ whole genome shotgun (WGS) entry which is preliminary data.</text>
</comment>
<dbReference type="RefSeq" id="WP_053744047.1">
    <property type="nucleotide sequence ID" value="NZ_BMTL01000045.1"/>
</dbReference>
<dbReference type="GO" id="GO:0016747">
    <property type="term" value="F:acyltransferase activity, transferring groups other than amino-acyl groups"/>
    <property type="evidence" value="ECO:0007669"/>
    <property type="project" value="InterPro"/>
</dbReference>
<sequence length="385" mass="40858">MPKKQRVAIVGVGYSTVGRDTGLSLDTLTAQASIAAMEDAGVKPADIDGVVVHSFPHQYVSATHTAAMLGIPDLAFYSGSVDGAAYSMAALHAIAAIASGSAETVLTLRTVHRAGAAGGSSLVPGMERGAPGPFQFTMPYGSFTGSHWAGLYMQRHMAMYGTKEEDFGAFAVAQREYAIANPSESFFTEPLTIDDYLSARYIAAPLRLLDCDYPVDSSSALIFTTEERARDLRQKPVFFESWAMGTTQESDFSLVEDMTQSSPFRAARRMWSRTDLKPSDVGVAGLYDGFSFIALQWLEALGFCGIGESGPFVSSGHTRADGVIPTNTDGGACNVGRRHGANYFIEVTRQLRGTAGERALPGRPTAGVVSNAVGPFSGCALITAE</sequence>
<dbReference type="Pfam" id="PF22691">
    <property type="entry name" value="Thiolase_C_1"/>
    <property type="match status" value="1"/>
</dbReference>
<dbReference type="PANTHER" id="PTHR42870:SF1">
    <property type="entry name" value="NON-SPECIFIC LIPID-TRANSFER PROTEIN-LIKE 2"/>
    <property type="match status" value="1"/>
</dbReference>
<organism evidence="2 3">
    <name type="scientific">Streptomyces humidus</name>
    <dbReference type="NCBI Taxonomy" id="52259"/>
    <lineage>
        <taxon>Bacteria</taxon>
        <taxon>Bacillati</taxon>
        <taxon>Actinomycetota</taxon>
        <taxon>Actinomycetes</taxon>
        <taxon>Kitasatosporales</taxon>
        <taxon>Streptomycetaceae</taxon>
        <taxon>Streptomyces</taxon>
    </lineage>
</organism>
<reference evidence="2" key="2">
    <citation type="submission" date="2020-09" db="EMBL/GenBank/DDBJ databases">
        <authorList>
            <person name="Sun Q."/>
            <person name="Ohkuma M."/>
        </authorList>
    </citation>
    <scope>NUCLEOTIDE SEQUENCE</scope>
    <source>
        <strain evidence="2">JCM 4386</strain>
    </source>
</reference>
<gene>
    <name evidence="2" type="ORF">GCM10010269_74200</name>
</gene>
<evidence type="ECO:0000313" key="3">
    <source>
        <dbReference type="Proteomes" id="UP000606194"/>
    </source>
</evidence>
<dbReference type="CDD" id="cd00829">
    <property type="entry name" value="SCP-x_thiolase"/>
    <property type="match status" value="1"/>
</dbReference>
<dbReference type="Proteomes" id="UP000606194">
    <property type="component" value="Unassembled WGS sequence"/>
</dbReference>
<evidence type="ECO:0000313" key="2">
    <source>
        <dbReference type="EMBL" id="GGS24670.1"/>
    </source>
</evidence>
<dbReference type="SUPFAM" id="SSF53901">
    <property type="entry name" value="Thiolase-like"/>
    <property type="match status" value="2"/>
</dbReference>
<feature type="domain" description="Thiolase C-terminal" evidence="1">
    <location>
        <begin position="248"/>
        <end position="371"/>
    </location>
</feature>
<reference evidence="2" key="1">
    <citation type="journal article" date="2014" name="Int. J. Syst. Evol. Microbiol.">
        <title>Complete genome sequence of Corynebacterium casei LMG S-19264T (=DSM 44701T), isolated from a smear-ripened cheese.</title>
        <authorList>
            <consortium name="US DOE Joint Genome Institute (JGI-PGF)"/>
            <person name="Walter F."/>
            <person name="Albersmeier A."/>
            <person name="Kalinowski J."/>
            <person name="Ruckert C."/>
        </authorList>
    </citation>
    <scope>NUCLEOTIDE SEQUENCE</scope>
    <source>
        <strain evidence="2">JCM 4386</strain>
    </source>
</reference>
<dbReference type="InterPro" id="IPR016039">
    <property type="entry name" value="Thiolase-like"/>
</dbReference>
<evidence type="ECO:0000259" key="1">
    <source>
        <dbReference type="Pfam" id="PF22691"/>
    </source>
</evidence>
<keyword evidence="3" id="KW-1185">Reference proteome</keyword>